<sequence length="72" mass="7533">MTIGGNLTTGMQNGIQGVQTNISGVNNALESSNTDLAKATTESMVSQRGVEANVSSVQTNEEMFKSLLDIKA</sequence>
<protein>
    <recommendedName>
        <fullName evidence="2">Flagellar basal-body/hook protein C-terminal domain-containing protein</fullName>
    </recommendedName>
</protein>
<name>A0A0H5QQ50_9ZZZZ</name>
<evidence type="ECO:0000256" key="1">
    <source>
        <dbReference type="ARBA" id="ARBA00009677"/>
    </source>
</evidence>
<accession>A0A0H5QQ50</accession>
<dbReference type="InterPro" id="IPR010930">
    <property type="entry name" value="Flg_bb/hook_C_dom"/>
</dbReference>
<reference evidence="3" key="2">
    <citation type="submission" date="2015-07" db="EMBL/GenBank/DDBJ databases">
        <title>Plasmids, circular viruses and viroids from rat gut.</title>
        <authorList>
            <person name="Jorgensen T.J."/>
            <person name="Hansen M.A."/>
            <person name="Xu Z."/>
            <person name="Tabak M.A."/>
            <person name="Sorensen S.J."/>
            <person name="Hansen L.H."/>
        </authorList>
    </citation>
    <scope>NUCLEOTIDE SEQUENCE</scope>
    <source>
        <strain evidence="3">RGFK1755</strain>
    </source>
</reference>
<feature type="domain" description="Flagellar basal-body/hook protein C-terminal" evidence="2">
    <location>
        <begin position="27"/>
        <end position="69"/>
    </location>
</feature>
<comment type="similarity">
    <text evidence="1">Belongs to the flagella basal body rod proteins family.</text>
</comment>
<evidence type="ECO:0000259" key="2">
    <source>
        <dbReference type="Pfam" id="PF06429"/>
    </source>
</evidence>
<evidence type="ECO:0000313" key="3">
    <source>
        <dbReference type="EMBL" id="CRY97812.1"/>
    </source>
</evidence>
<reference evidence="3" key="1">
    <citation type="submission" date="2015-06" db="EMBL/GenBank/DDBJ databases">
        <authorList>
            <person name="Joergensen T."/>
        </authorList>
    </citation>
    <scope>NUCLEOTIDE SEQUENCE</scope>
    <source>
        <strain evidence="3">RGFK1755</strain>
    </source>
</reference>
<dbReference type="Pfam" id="PF06429">
    <property type="entry name" value="Flg_bbr_C"/>
    <property type="match status" value="1"/>
</dbReference>
<proteinExistence type="inferred from homology"/>
<dbReference type="AlphaFoldDB" id="A0A0H5QQ50"/>
<dbReference type="EMBL" id="LN854257">
    <property type="protein sequence ID" value="CRY97812.1"/>
    <property type="molecule type" value="Genomic_DNA"/>
</dbReference>
<organism evidence="3">
    <name type="scientific">uncultured prokaryote</name>
    <dbReference type="NCBI Taxonomy" id="198431"/>
    <lineage>
        <taxon>unclassified sequences</taxon>
        <taxon>environmental samples</taxon>
    </lineage>
</organism>